<keyword evidence="9" id="KW-1185">Reference proteome</keyword>
<dbReference type="Gene3D" id="1.10.287.130">
    <property type="match status" value="1"/>
</dbReference>
<dbReference type="InterPro" id="IPR011006">
    <property type="entry name" value="CheY-like_superfamily"/>
</dbReference>
<dbReference type="InterPro" id="IPR000700">
    <property type="entry name" value="PAS-assoc_C"/>
</dbReference>
<dbReference type="SMART" id="SM00388">
    <property type="entry name" value="HisKA"/>
    <property type="match status" value="1"/>
</dbReference>
<accession>A0A8J2IC85</accession>
<comment type="caution">
    <text evidence="8">The sequence shown here is derived from an EMBL/GenBank/DDBJ whole genome shotgun (WGS) entry which is preliminary data.</text>
</comment>
<evidence type="ECO:0008006" key="10">
    <source>
        <dbReference type="Google" id="ProtNLM"/>
    </source>
</evidence>
<dbReference type="Pfam" id="PF13426">
    <property type="entry name" value="PAS_9"/>
    <property type="match status" value="1"/>
</dbReference>
<dbReference type="PRINTS" id="PR00344">
    <property type="entry name" value="BCTRLSENSOR"/>
</dbReference>
<reference evidence="8" key="1">
    <citation type="submission" date="2021-05" db="EMBL/GenBank/DDBJ databases">
        <authorList>
            <person name="Stam R."/>
        </authorList>
    </citation>
    <scope>NUCLEOTIDE SEQUENCE</scope>
    <source>
        <strain evidence="8">CS162</strain>
    </source>
</reference>
<dbReference type="SMART" id="SM00091">
    <property type="entry name" value="PAS"/>
    <property type="match status" value="2"/>
</dbReference>
<evidence type="ECO:0000259" key="6">
    <source>
        <dbReference type="PROSITE" id="PS50112"/>
    </source>
</evidence>
<dbReference type="PROSITE" id="PS50113">
    <property type="entry name" value="PAC"/>
    <property type="match status" value="1"/>
</dbReference>
<dbReference type="PANTHER" id="PTHR45339:SF1">
    <property type="entry name" value="HYBRID SIGNAL TRANSDUCTION HISTIDINE KINASE J"/>
    <property type="match status" value="1"/>
</dbReference>
<feature type="domain" description="Response regulatory" evidence="5">
    <location>
        <begin position="563"/>
        <end position="680"/>
    </location>
</feature>
<keyword evidence="2" id="KW-0902">Two-component regulatory system</keyword>
<proteinExistence type="predicted"/>
<dbReference type="GO" id="GO:0000155">
    <property type="term" value="F:phosphorelay sensor kinase activity"/>
    <property type="evidence" value="ECO:0007669"/>
    <property type="project" value="InterPro"/>
</dbReference>
<feature type="modified residue" description="4-aspartylphosphate" evidence="3">
    <location>
        <position position="615"/>
    </location>
</feature>
<dbReference type="RefSeq" id="XP_043172939.1">
    <property type="nucleotide sequence ID" value="XM_043317004.1"/>
</dbReference>
<evidence type="ECO:0000259" key="7">
    <source>
        <dbReference type="PROSITE" id="PS50113"/>
    </source>
</evidence>
<dbReference type="PROSITE" id="PS50112">
    <property type="entry name" value="PAS"/>
    <property type="match status" value="1"/>
</dbReference>
<dbReference type="Gene3D" id="3.30.450.20">
    <property type="entry name" value="PAS domain"/>
    <property type="match status" value="2"/>
</dbReference>
<dbReference type="EMBL" id="CAJRGZ010000023">
    <property type="protein sequence ID" value="CAG5179608.1"/>
    <property type="molecule type" value="Genomic_DNA"/>
</dbReference>
<evidence type="ECO:0000256" key="1">
    <source>
        <dbReference type="ARBA" id="ARBA00022553"/>
    </source>
</evidence>
<sequence>MIVPPGIHPLPTPPAFPNPPASYVGHDRSWARSSDDGLALHFFRCTPIPTILLDSSLVIHQVSDSYLEVSGGCRADQVLGLRPDECFGQIVTIPSCDLADKAIRAAKESRLPYQLDDVQPDGTIWNIRTIPVYDDGNLLYVQMELQDATKERRKQLELEERLYTNETFRILVETVKDYAIFMLDPQGNVATWNAGAQSFKGYTREEIAGKHFSNFYSQEDRDDGKPDRMLVEALRDGRCEDEGWRYRKDGTRFWANVVITPIYRGDNLIGFAKVTRDLSERREAEEKLIAAYDESSKLKSEFLANMSHEIRTPMHGMLSALTLLLDTRLDSEQLELVQIAEESGKVLLQVINDILDYSKLESGCFSVSHDIINVTDLVQSVLRAYQKGCKPGVTMENYLDPRLPKAAEGDSFRYRQVVQNLMSNAIKFTEQGYVRVNATLQKEDDKSYIILTEVFDTGVGVPSANSSALFTPFTQLDNYTTKRYKGTGLGLSICKSLAELMGRSIGFQPNPEGRGSIFRFTAKLKKVKQLDRIHAFQETMKAVAAPTPVLPLEDIKLAAANKRVLLTEDNPINQRVMVKMLKGLGFENVDLAANGRKAVTMLTKDPFAYHVILMDINMPTLDGIGATQEIRDAGISTPIVAMTANALKGQVETYIAKGVSAYVSKPVDRNLLVEVLLSCLRLGTPI</sequence>
<dbReference type="CDD" id="cd00082">
    <property type="entry name" value="HisKA"/>
    <property type="match status" value="1"/>
</dbReference>
<dbReference type="Pfam" id="PF00512">
    <property type="entry name" value="HisKA"/>
    <property type="match status" value="1"/>
</dbReference>
<evidence type="ECO:0000256" key="3">
    <source>
        <dbReference type="PROSITE-ProRule" id="PRU00169"/>
    </source>
</evidence>
<dbReference type="Pfam" id="PF00072">
    <property type="entry name" value="Response_reg"/>
    <property type="match status" value="1"/>
</dbReference>
<dbReference type="SMART" id="SM00387">
    <property type="entry name" value="HATPase_c"/>
    <property type="match status" value="1"/>
</dbReference>
<feature type="domain" description="PAS" evidence="6">
    <location>
        <begin position="164"/>
        <end position="237"/>
    </location>
</feature>
<dbReference type="InterPro" id="IPR036097">
    <property type="entry name" value="HisK_dim/P_sf"/>
</dbReference>
<feature type="domain" description="Histidine kinase" evidence="4">
    <location>
        <begin position="305"/>
        <end position="526"/>
    </location>
</feature>
<dbReference type="InterPro" id="IPR036890">
    <property type="entry name" value="HATPase_C_sf"/>
</dbReference>
<dbReference type="InterPro" id="IPR000014">
    <property type="entry name" value="PAS"/>
</dbReference>
<dbReference type="InterPro" id="IPR035965">
    <property type="entry name" value="PAS-like_dom_sf"/>
</dbReference>
<dbReference type="SMART" id="SM00448">
    <property type="entry name" value="REC"/>
    <property type="match status" value="1"/>
</dbReference>
<dbReference type="InterPro" id="IPR004358">
    <property type="entry name" value="Sig_transdc_His_kin-like_C"/>
</dbReference>
<dbReference type="InterPro" id="IPR001610">
    <property type="entry name" value="PAC"/>
</dbReference>
<dbReference type="CDD" id="cd16922">
    <property type="entry name" value="HATPase_EvgS-ArcB-TorS-like"/>
    <property type="match status" value="1"/>
</dbReference>
<dbReference type="PROSITE" id="PS50110">
    <property type="entry name" value="RESPONSE_REGULATORY"/>
    <property type="match status" value="1"/>
</dbReference>
<dbReference type="CDD" id="cd00130">
    <property type="entry name" value="PAS"/>
    <property type="match status" value="1"/>
</dbReference>
<dbReference type="SMART" id="SM00086">
    <property type="entry name" value="PAC"/>
    <property type="match status" value="2"/>
</dbReference>
<dbReference type="OrthoDB" id="60033at2759"/>
<dbReference type="Proteomes" id="UP000676310">
    <property type="component" value="Unassembled WGS sequence"/>
</dbReference>
<protein>
    <recommendedName>
        <fullName evidence="10">Two-component system protein A</fullName>
    </recommendedName>
</protein>
<organism evidence="8 9">
    <name type="scientific">Alternaria atra</name>
    <dbReference type="NCBI Taxonomy" id="119953"/>
    <lineage>
        <taxon>Eukaryota</taxon>
        <taxon>Fungi</taxon>
        <taxon>Dikarya</taxon>
        <taxon>Ascomycota</taxon>
        <taxon>Pezizomycotina</taxon>
        <taxon>Dothideomycetes</taxon>
        <taxon>Pleosporomycetidae</taxon>
        <taxon>Pleosporales</taxon>
        <taxon>Pleosporineae</taxon>
        <taxon>Pleosporaceae</taxon>
        <taxon>Alternaria</taxon>
        <taxon>Alternaria sect. Ulocladioides</taxon>
    </lineage>
</organism>
<dbReference type="Pfam" id="PF02518">
    <property type="entry name" value="HATPase_c"/>
    <property type="match status" value="1"/>
</dbReference>
<dbReference type="Gene3D" id="3.30.565.10">
    <property type="entry name" value="Histidine kinase-like ATPase, C-terminal domain"/>
    <property type="match status" value="1"/>
</dbReference>
<dbReference type="GeneID" id="67021585"/>
<gene>
    <name evidence="8" type="ORF">ALTATR162_LOCUS9371</name>
</gene>
<evidence type="ECO:0000259" key="4">
    <source>
        <dbReference type="PROSITE" id="PS50109"/>
    </source>
</evidence>
<dbReference type="SUPFAM" id="SSF52172">
    <property type="entry name" value="CheY-like"/>
    <property type="match status" value="1"/>
</dbReference>
<feature type="domain" description="PAC" evidence="7">
    <location>
        <begin position="239"/>
        <end position="290"/>
    </location>
</feature>
<dbReference type="InterPro" id="IPR003661">
    <property type="entry name" value="HisK_dim/P_dom"/>
</dbReference>
<dbReference type="SUPFAM" id="SSF55785">
    <property type="entry name" value="PYP-like sensor domain (PAS domain)"/>
    <property type="match status" value="1"/>
</dbReference>
<dbReference type="AlphaFoldDB" id="A0A8J2IC85"/>
<evidence type="ECO:0000313" key="9">
    <source>
        <dbReference type="Proteomes" id="UP000676310"/>
    </source>
</evidence>
<dbReference type="SUPFAM" id="SSF55874">
    <property type="entry name" value="ATPase domain of HSP90 chaperone/DNA topoisomerase II/histidine kinase"/>
    <property type="match status" value="1"/>
</dbReference>
<dbReference type="InterPro" id="IPR005467">
    <property type="entry name" value="His_kinase_dom"/>
</dbReference>
<dbReference type="Gene3D" id="3.40.50.2300">
    <property type="match status" value="1"/>
</dbReference>
<dbReference type="PROSITE" id="PS50109">
    <property type="entry name" value="HIS_KIN"/>
    <property type="match status" value="1"/>
</dbReference>
<evidence type="ECO:0000313" key="8">
    <source>
        <dbReference type="EMBL" id="CAG5179608.1"/>
    </source>
</evidence>
<dbReference type="NCBIfam" id="TIGR00229">
    <property type="entry name" value="sensory_box"/>
    <property type="match status" value="1"/>
</dbReference>
<dbReference type="PANTHER" id="PTHR45339">
    <property type="entry name" value="HYBRID SIGNAL TRANSDUCTION HISTIDINE KINASE J"/>
    <property type="match status" value="1"/>
</dbReference>
<dbReference type="SUPFAM" id="SSF47384">
    <property type="entry name" value="Homodimeric domain of signal transducing histidine kinase"/>
    <property type="match status" value="1"/>
</dbReference>
<evidence type="ECO:0000259" key="5">
    <source>
        <dbReference type="PROSITE" id="PS50110"/>
    </source>
</evidence>
<keyword evidence="1 3" id="KW-0597">Phosphoprotein</keyword>
<dbReference type="InterPro" id="IPR001789">
    <property type="entry name" value="Sig_transdc_resp-reg_receiver"/>
</dbReference>
<dbReference type="InterPro" id="IPR003594">
    <property type="entry name" value="HATPase_dom"/>
</dbReference>
<dbReference type="CDD" id="cd17546">
    <property type="entry name" value="REC_hyHK_CKI1_RcsC-like"/>
    <property type="match status" value="1"/>
</dbReference>
<evidence type="ECO:0000256" key="2">
    <source>
        <dbReference type="ARBA" id="ARBA00023012"/>
    </source>
</evidence>
<name>A0A8J2IC85_9PLEO</name>